<feature type="DNA-binding region" description="H-T-H motif" evidence="2">
    <location>
        <begin position="33"/>
        <end position="52"/>
    </location>
</feature>
<evidence type="ECO:0000256" key="2">
    <source>
        <dbReference type="PROSITE-ProRule" id="PRU00335"/>
    </source>
</evidence>
<evidence type="ECO:0000256" key="1">
    <source>
        <dbReference type="ARBA" id="ARBA00023125"/>
    </source>
</evidence>
<protein>
    <recommendedName>
        <fullName evidence="3">HTH tetR-type domain-containing protein</fullName>
    </recommendedName>
</protein>
<feature type="domain" description="HTH tetR-type" evidence="3">
    <location>
        <begin position="10"/>
        <end position="70"/>
    </location>
</feature>
<comment type="caution">
    <text evidence="4">The sequence shown here is derived from an EMBL/GenBank/DDBJ whole genome shotgun (WGS) entry which is preliminary data.</text>
</comment>
<evidence type="ECO:0000259" key="3">
    <source>
        <dbReference type="PROSITE" id="PS50977"/>
    </source>
</evidence>
<proteinExistence type="predicted"/>
<accession>A0A916Z3W7</accession>
<dbReference type="PANTHER" id="PTHR43479">
    <property type="entry name" value="ACREF/ENVCD OPERON REPRESSOR-RELATED"/>
    <property type="match status" value="1"/>
</dbReference>
<dbReference type="InterPro" id="IPR050624">
    <property type="entry name" value="HTH-type_Tx_Regulator"/>
</dbReference>
<dbReference type="PRINTS" id="PR00455">
    <property type="entry name" value="HTHTETR"/>
</dbReference>
<dbReference type="InterPro" id="IPR009057">
    <property type="entry name" value="Homeodomain-like_sf"/>
</dbReference>
<dbReference type="RefSeq" id="WP_188993350.1">
    <property type="nucleotide sequence ID" value="NZ_BMHP01000002.1"/>
</dbReference>
<evidence type="ECO:0000313" key="5">
    <source>
        <dbReference type="Proteomes" id="UP000612456"/>
    </source>
</evidence>
<reference evidence="4" key="1">
    <citation type="journal article" date="2014" name="Int. J. Syst. Evol. Microbiol.">
        <title>Complete genome sequence of Corynebacterium casei LMG S-19264T (=DSM 44701T), isolated from a smear-ripened cheese.</title>
        <authorList>
            <consortium name="US DOE Joint Genome Institute (JGI-PGF)"/>
            <person name="Walter F."/>
            <person name="Albersmeier A."/>
            <person name="Kalinowski J."/>
            <person name="Ruckert C."/>
        </authorList>
    </citation>
    <scope>NUCLEOTIDE SEQUENCE</scope>
    <source>
        <strain evidence="4">CGMCC 1.15178</strain>
    </source>
</reference>
<evidence type="ECO:0000313" key="4">
    <source>
        <dbReference type="EMBL" id="GGD75602.1"/>
    </source>
</evidence>
<dbReference type="Gene3D" id="1.10.357.10">
    <property type="entry name" value="Tetracycline Repressor, domain 2"/>
    <property type="match status" value="1"/>
</dbReference>
<dbReference type="AlphaFoldDB" id="A0A916Z3W7"/>
<name>A0A916Z3W7_9BACL</name>
<sequence>MTSRRKKLTEEMKSAIRNSAARLFAEKGYQAVTMREIAKEAGCSHTAIYLYFKNKEDLLQQIAIPPLLEMEDRMLFHMSDTSLRPLDKLLGICREYAIFCLSSGSFFNVMITSASGRVDKEEPELEINVIRNRIFGHLIQMLESTIHSQEHEADPDLRLNRARILFYYMQGFVQTYTGSLEAVEPLLERTVPIYHDGIKTIVAGMKAR</sequence>
<dbReference type="PROSITE" id="PS50977">
    <property type="entry name" value="HTH_TETR_2"/>
    <property type="match status" value="1"/>
</dbReference>
<keyword evidence="5" id="KW-1185">Reference proteome</keyword>
<organism evidence="4 5">
    <name type="scientific">Paenibacillus nasutitermitis</name>
    <dbReference type="NCBI Taxonomy" id="1652958"/>
    <lineage>
        <taxon>Bacteria</taxon>
        <taxon>Bacillati</taxon>
        <taxon>Bacillota</taxon>
        <taxon>Bacilli</taxon>
        <taxon>Bacillales</taxon>
        <taxon>Paenibacillaceae</taxon>
        <taxon>Paenibacillus</taxon>
    </lineage>
</organism>
<reference evidence="4" key="2">
    <citation type="submission" date="2020-09" db="EMBL/GenBank/DDBJ databases">
        <authorList>
            <person name="Sun Q."/>
            <person name="Zhou Y."/>
        </authorList>
    </citation>
    <scope>NUCLEOTIDE SEQUENCE</scope>
    <source>
        <strain evidence="4">CGMCC 1.15178</strain>
    </source>
</reference>
<dbReference type="GO" id="GO:0003677">
    <property type="term" value="F:DNA binding"/>
    <property type="evidence" value="ECO:0007669"/>
    <property type="project" value="UniProtKB-UniRule"/>
</dbReference>
<keyword evidence="1 2" id="KW-0238">DNA-binding</keyword>
<dbReference type="SUPFAM" id="SSF46689">
    <property type="entry name" value="Homeodomain-like"/>
    <property type="match status" value="1"/>
</dbReference>
<dbReference type="InterPro" id="IPR001647">
    <property type="entry name" value="HTH_TetR"/>
</dbReference>
<dbReference type="Pfam" id="PF00440">
    <property type="entry name" value="TetR_N"/>
    <property type="match status" value="1"/>
</dbReference>
<gene>
    <name evidence="4" type="ORF">GCM10010911_36950</name>
</gene>
<dbReference type="EMBL" id="BMHP01000002">
    <property type="protein sequence ID" value="GGD75602.1"/>
    <property type="molecule type" value="Genomic_DNA"/>
</dbReference>
<dbReference type="PANTHER" id="PTHR43479:SF11">
    <property type="entry name" value="ACREF_ENVCD OPERON REPRESSOR-RELATED"/>
    <property type="match status" value="1"/>
</dbReference>
<dbReference type="Proteomes" id="UP000612456">
    <property type="component" value="Unassembled WGS sequence"/>
</dbReference>